<gene>
    <name evidence="1" type="ORF">DX927_21150</name>
</gene>
<sequence length="80" mass="9211">MTSVIRMRIIVKNRLKDQQTGAKSPLNTQHAMACSSEQNVKTRAAFFHNVRSFLCAERSSGKNDQFKTMMMSLSFEWKHS</sequence>
<dbReference type="Proteomes" id="UP000324326">
    <property type="component" value="Unassembled WGS sequence"/>
</dbReference>
<comment type="caution">
    <text evidence="1">The sequence shown here is derived from an EMBL/GenBank/DDBJ whole genome shotgun (WGS) entry which is preliminary data.</text>
</comment>
<protein>
    <submittedName>
        <fullName evidence="1">Uncharacterized protein</fullName>
    </submittedName>
</protein>
<organism evidence="1 2">
    <name type="scientific">Bacillus swezeyi</name>
    <dbReference type="NCBI Taxonomy" id="1925020"/>
    <lineage>
        <taxon>Bacteria</taxon>
        <taxon>Bacillati</taxon>
        <taxon>Bacillota</taxon>
        <taxon>Bacilli</taxon>
        <taxon>Bacillales</taxon>
        <taxon>Bacillaceae</taxon>
        <taxon>Bacillus</taxon>
    </lineage>
</organism>
<dbReference type="EMBL" id="QSND01000005">
    <property type="protein sequence ID" value="KAA6447757.1"/>
    <property type="molecule type" value="Genomic_DNA"/>
</dbReference>
<accession>A0A5M8RGL9</accession>
<evidence type="ECO:0000313" key="1">
    <source>
        <dbReference type="EMBL" id="KAA6447757.1"/>
    </source>
</evidence>
<name>A0A5M8RGL9_9BACI</name>
<proteinExistence type="predicted"/>
<reference evidence="1 2" key="1">
    <citation type="submission" date="2018-08" db="EMBL/GenBank/DDBJ databases">
        <title>Bacillus phenotypic plasticity.</title>
        <authorList>
            <person name="Hurtado E."/>
        </authorList>
    </citation>
    <scope>NUCLEOTIDE SEQUENCE [LARGE SCALE GENOMIC DNA]</scope>
    <source>
        <strain evidence="1 2">427</strain>
    </source>
</reference>
<dbReference type="AlphaFoldDB" id="A0A5M8RGL9"/>
<evidence type="ECO:0000313" key="2">
    <source>
        <dbReference type="Proteomes" id="UP000324326"/>
    </source>
</evidence>